<feature type="transmembrane region" description="Helical" evidence="6">
    <location>
        <begin position="472"/>
        <end position="492"/>
    </location>
</feature>
<keyword evidence="3 6" id="KW-0812">Transmembrane</keyword>
<dbReference type="RefSeq" id="WP_132827650.1">
    <property type="nucleotide sequence ID" value="NZ_SMFP01000002.1"/>
</dbReference>
<evidence type="ECO:0000256" key="6">
    <source>
        <dbReference type="SAM" id="Phobius"/>
    </source>
</evidence>
<evidence type="ECO:0000259" key="8">
    <source>
        <dbReference type="Pfam" id="PF13567"/>
    </source>
</evidence>
<dbReference type="EMBL" id="SMFP01000002">
    <property type="protein sequence ID" value="TDE40381.1"/>
    <property type="molecule type" value="Genomic_DNA"/>
</dbReference>
<dbReference type="InterPro" id="IPR004477">
    <property type="entry name" value="ComEC_N"/>
</dbReference>
<keyword evidence="10" id="KW-1185">Reference proteome</keyword>
<feature type="transmembrane region" description="Helical" evidence="6">
    <location>
        <begin position="22"/>
        <end position="40"/>
    </location>
</feature>
<feature type="transmembrane region" description="Helical" evidence="6">
    <location>
        <begin position="440"/>
        <end position="460"/>
    </location>
</feature>
<dbReference type="InterPro" id="IPR025405">
    <property type="entry name" value="DUF4131"/>
</dbReference>
<dbReference type="GO" id="GO:0005886">
    <property type="term" value="C:plasma membrane"/>
    <property type="evidence" value="ECO:0007669"/>
    <property type="project" value="UniProtKB-SubCell"/>
</dbReference>
<feature type="transmembrane region" description="Helical" evidence="6">
    <location>
        <begin position="344"/>
        <end position="361"/>
    </location>
</feature>
<gene>
    <name evidence="9" type="ORF">E1B25_05370</name>
</gene>
<feature type="transmembrane region" description="Helical" evidence="6">
    <location>
        <begin position="301"/>
        <end position="323"/>
    </location>
</feature>
<comment type="caution">
    <text evidence="9">The sequence shown here is derived from an EMBL/GenBank/DDBJ whole genome shotgun (WGS) entry which is preliminary data.</text>
</comment>
<dbReference type="OrthoDB" id="9790149at2"/>
<dbReference type="AlphaFoldDB" id="A0A4R5EZ90"/>
<dbReference type="PANTHER" id="PTHR30619:SF1">
    <property type="entry name" value="RECOMBINATION PROTEIN 2"/>
    <property type="match status" value="1"/>
</dbReference>
<sequence>MGVAGKVAAALDAVLDRQRGHLFPWAPVFLGLGIGIYFFLPTEPDGRFYLIPGLIGAAGAVWALLRPGGVAALGVAAALLATGLALASARAHLVAAPVLSFRYYGPVEGRVVALDRSASDALRLTLDRVRLEGAVSTQVPARLRIALHGTASGQGGWPGARIMTTAHLAPPQGPAEPGGFDFRRHAWFQRLGAVGYTRAPVLVAAPPGRDLGLFRLRMAVAARMRAVLPGDIGGFAAAVTTGDRSGVGQKTLEALRASNLAHLLAISGLHMGLLAGFVFAAIRLGLAAIPVLALRLPARKIAAGAAILAAAGYLALSGGNVATERAFVMTAVMLGAVMVDRRAFSLRAVALAALIVLLMRPESLLGPGFQMSFAATTALIAVFGALRDWQLALGPRWLSPVVGVGLSSLVAGLATAPVAAAHFNALAHYGLVANLPTVPVMGLVVIPAAVLAATLAPFGLEALPLEAMGLGLRWILMVANWAAQLPGARGYVTSPGPLVLPLFVLGILFVILWQGWARLVGLIPAAAAVLIWTGAERPAVLIADSGTLVGVMTPQGRALSKSRGAGFVAGIWLENDGDGADQPEAAARWPGGAGRLRVIKAGARRIIHVTGKRALPELSDCTAQDVVVAPLPVPLDGPCLVLDPSYLGKTGAVAFDSDGGVRATRTPDRWRLWSGPVQ</sequence>
<accession>A0A4R5EZ90</accession>
<evidence type="ECO:0000256" key="4">
    <source>
        <dbReference type="ARBA" id="ARBA00022989"/>
    </source>
</evidence>
<keyword evidence="5 6" id="KW-0472">Membrane</keyword>
<feature type="domain" description="ComEC/Rec2-related protein" evidence="7">
    <location>
        <begin position="240"/>
        <end position="514"/>
    </location>
</feature>
<feature type="domain" description="DUF4131" evidence="8">
    <location>
        <begin position="49"/>
        <end position="201"/>
    </location>
</feature>
<dbReference type="NCBIfam" id="TIGR00360">
    <property type="entry name" value="ComEC_N-term"/>
    <property type="match status" value="1"/>
</dbReference>
<feature type="transmembrane region" description="Helical" evidence="6">
    <location>
        <begin position="367"/>
        <end position="386"/>
    </location>
</feature>
<comment type="subcellular location">
    <subcellularLocation>
        <location evidence="1">Cell membrane</location>
        <topology evidence="1">Multi-pass membrane protein</topology>
    </subcellularLocation>
</comment>
<evidence type="ECO:0000256" key="3">
    <source>
        <dbReference type="ARBA" id="ARBA00022692"/>
    </source>
</evidence>
<feature type="transmembrane region" description="Helical" evidence="6">
    <location>
        <begin position="260"/>
        <end position="289"/>
    </location>
</feature>
<feature type="transmembrane region" description="Helical" evidence="6">
    <location>
        <begin position="71"/>
        <end position="93"/>
    </location>
</feature>
<keyword evidence="2" id="KW-1003">Cell membrane</keyword>
<name>A0A4R5EZ90_9RHOB</name>
<dbReference type="Pfam" id="PF03772">
    <property type="entry name" value="Competence"/>
    <property type="match status" value="1"/>
</dbReference>
<keyword evidence="4 6" id="KW-1133">Transmembrane helix</keyword>
<feature type="transmembrane region" description="Helical" evidence="6">
    <location>
        <begin position="47"/>
        <end position="65"/>
    </location>
</feature>
<organism evidence="9 10">
    <name type="scientific">Antarcticimicrobium sediminis</name>
    <dbReference type="NCBI Taxonomy" id="2546227"/>
    <lineage>
        <taxon>Bacteria</taxon>
        <taxon>Pseudomonadati</taxon>
        <taxon>Pseudomonadota</taxon>
        <taxon>Alphaproteobacteria</taxon>
        <taxon>Rhodobacterales</taxon>
        <taxon>Paracoccaceae</taxon>
        <taxon>Antarcticimicrobium</taxon>
    </lineage>
</organism>
<evidence type="ECO:0000259" key="7">
    <source>
        <dbReference type="Pfam" id="PF03772"/>
    </source>
</evidence>
<proteinExistence type="predicted"/>
<evidence type="ECO:0000313" key="9">
    <source>
        <dbReference type="EMBL" id="TDE40381.1"/>
    </source>
</evidence>
<protein>
    <submittedName>
        <fullName evidence="9">ComEC family competence protein</fullName>
    </submittedName>
</protein>
<evidence type="ECO:0000256" key="2">
    <source>
        <dbReference type="ARBA" id="ARBA00022475"/>
    </source>
</evidence>
<dbReference type="PANTHER" id="PTHR30619">
    <property type="entry name" value="DNA INTERNALIZATION/COMPETENCE PROTEIN COMEC/REC2"/>
    <property type="match status" value="1"/>
</dbReference>
<evidence type="ECO:0000313" key="10">
    <source>
        <dbReference type="Proteomes" id="UP000294662"/>
    </source>
</evidence>
<feature type="transmembrane region" description="Helical" evidence="6">
    <location>
        <begin position="498"/>
        <end position="516"/>
    </location>
</feature>
<dbReference type="Proteomes" id="UP000294662">
    <property type="component" value="Unassembled WGS sequence"/>
</dbReference>
<evidence type="ECO:0000256" key="1">
    <source>
        <dbReference type="ARBA" id="ARBA00004651"/>
    </source>
</evidence>
<evidence type="ECO:0000256" key="5">
    <source>
        <dbReference type="ARBA" id="ARBA00023136"/>
    </source>
</evidence>
<dbReference type="Pfam" id="PF13567">
    <property type="entry name" value="DUF4131"/>
    <property type="match status" value="1"/>
</dbReference>
<feature type="transmembrane region" description="Helical" evidence="6">
    <location>
        <begin position="398"/>
        <end position="420"/>
    </location>
</feature>
<reference evidence="9 10" key="1">
    <citation type="submission" date="2019-03" db="EMBL/GenBank/DDBJ databases">
        <authorList>
            <person name="Zhang S."/>
        </authorList>
    </citation>
    <scope>NUCLEOTIDE SEQUENCE [LARGE SCALE GENOMIC DNA]</scope>
    <source>
        <strain evidence="9 10">S4J41</strain>
    </source>
</reference>
<dbReference type="InterPro" id="IPR052159">
    <property type="entry name" value="Competence_DNA_uptake"/>
</dbReference>